<dbReference type="PROSITE" id="PS50198">
    <property type="entry name" value="PPIC_PPIASE_2"/>
    <property type="match status" value="2"/>
</dbReference>
<evidence type="ECO:0000259" key="8">
    <source>
        <dbReference type="PROSITE" id="PS50198"/>
    </source>
</evidence>
<dbReference type="InterPro" id="IPR023058">
    <property type="entry name" value="PPIase_PpiC_CS"/>
</dbReference>
<comment type="function">
    <text evidence="7">Chaperone involved in the correct folding and assembly of outer membrane proteins. Recognizes specific patterns of aromatic residues and the orientation of their side chains, which are found more frequently in integral outer membrane proteins. May act in both early periplasmic and late outer membrane-associated steps of protein maturation.</text>
</comment>
<evidence type="ECO:0000256" key="3">
    <source>
        <dbReference type="ARBA" id="ARBA00022764"/>
    </source>
</evidence>
<feature type="domain" description="PpiC" evidence="8">
    <location>
        <begin position="175"/>
        <end position="276"/>
    </location>
</feature>
<dbReference type="InterPro" id="IPR015391">
    <property type="entry name" value="SurA_N"/>
</dbReference>
<evidence type="ECO:0000256" key="1">
    <source>
        <dbReference type="ARBA" id="ARBA00022729"/>
    </source>
</evidence>
<dbReference type="Gene3D" id="1.10.4030.10">
    <property type="entry name" value="Porin chaperone SurA, peptide-binding domain"/>
    <property type="match status" value="1"/>
</dbReference>
<dbReference type="PANTHER" id="PTHR47637:SF1">
    <property type="entry name" value="CHAPERONE SURA"/>
    <property type="match status" value="1"/>
</dbReference>
<feature type="domain" description="PpiC" evidence="8">
    <location>
        <begin position="285"/>
        <end position="384"/>
    </location>
</feature>
<dbReference type="HAMAP" id="MF_01183">
    <property type="entry name" value="Chaperone_SurA"/>
    <property type="match status" value="1"/>
</dbReference>
<dbReference type="GO" id="GO:0030288">
    <property type="term" value="C:outer membrane-bounded periplasmic space"/>
    <property type="evidence" value="ECO:0007669"/>
    <property type="project" value="InterPro"/>
</dbReference>
<feature type="signal peptide" evidence="7">
    <location>
        <begin position="1"/>
        <end position="24"/>
    </location>
</feature>
<evidence type="ECO:0000313" key="9">
    <source>
        <dbReference type="EMBL" id="KGJ94261.1"/>
    </source>
</evidence>
<keyword evidence="3 7" id="KW-0574">Periplasm</keyword>
<dbReference type="NCBIfam" id="NF008038">
    <property type="entry name" value="PRK10770.1"/>
    <property type="match status" value="1"/>
</dbReference>
<dbReference type="PATRIC" id="fig|28229.4.peg.452"/>
<dbReference type="Pfam" id="PF00639">
    <property type="entry name" value="Rotamase"/>
    <property type="match status" value="1"/>
</dbReference>
<evidence type="ECO:0000313" key="10">
    <source>
        <dbReference type="Proteomes" id="UP000029843"/>
    </source>
</evidence>
<dbReference type="GO" id="GO:0042277">
    <property type="term" value="F:peptide binding"/>
    <property type="evidence" value="ECO:0007669"/>
    <property type="project" value="InterPro"/>
</dbReference>
<dbReference type="InterPro" id="IPR050280">
    <property type="entry name" value="OMP_Chaperone_SurA"/>
</dbReference>
<dbReference type="Pfam" id="PF09312">
    <property type="entry name" value="SurA_N"/>
    <property type="match status" value="1"/>
</dbReference>
<dbReference type="PANTHER" id="PTHR47637">
    <property type="entry name" value="CHAPERONE SURA"/>
    <property type="match status" value="1"/>
</dbReference>
<dbReference type="InterPro" id="IPR000297">
    <property type="entry name" value="PPIase_PpiC"/>
</dbReference>
<keyword evidence="1 7" id="KW-0732">Signal</keyword>
<accession>A0A099KUQ0</accession>
<comment type="domain">
    <text evidence="7">The PPIase activity resides only in the second parvulin domain. The N-terminal region and the C-terminal tail are necessary and sufficient for the chaperone activity of SurA. The PPIase activity is dispensable for SurA to function as a chaperone. The N-terminal region and the C-terminal tail are also required for porin recognition.</text>
</comment>
<keyword evidence="2 7" id="KW-0677">Repeat</keyword>
<dbReference type="InterPro" id="IPR023034">
    <property type="entry name" value="PPIase_SurA"/>
</dbReference>
<evidence type="ECO:0000256" key="7">
    <source>
        <dbReference type="HAMAP-Rule" id="MF_01183"/>
    </source>
</evidence>
<dbReference type="GO" id="GO:0003755">
    <property type="term" value="F:peptidyl-prolyl cis-trans isomerase activity"/>
    <property type="evidence" value="ECO:0007669"/>
    <property type="project" value="UniProtKB-UniRule"/>
</dbReference>
<keyword evidence="5 7" id="KW-0143">Chaperone</keyword>
<dbReference type="GO" id="GO:0051082">
    <property type="term" value="F:unfolded protein binding"/>
    <property type="evidence" value="ECO:0007669"/>
    <property type="project" value="UniProtKB-UniRule"/>
</dbReference>
<organism evidence="9 10">
    <name type="scientific">Colwellia psychrerythraea</name>
    <name type="common">Vibrio psychroerythus</name>
    <dbReference type="NCBI Taxonomy" id="28229"/>
    <lineage>
        <taxon>Bacteria</taxon>
        <taxon>Pseudomonadati</taxon>
        <taxon>Pseudomonadota</taxon>
        <taxon>Gammaproteobacteria</taxon>
        <taxon>Alteromonadales</taxon>
        <taxon>Colwelliaceae</taxon>
        <taxon>Colwellia</taxon>
    </lineage>
</organism>
<dbReference type="AlphaFoldDB" id="A0A099KUQ0"/>
<dbReference type="GO" id="GO:0050821">
    <property type="term" value="P:protein stabilization"/>
    <property type="evidence" value="ECO:0007669"/>
    <property type="project" value="InterPro"/>
</dbReference>
<dbReference type="Proteomes" id="UP000029843">
    <property type="component" value="Unassembled WGS sequence"/>
</dbReference>
<dbReference type="InterPro" id="IPR027304">
    <property type="entry name" value="Trigger_fact/SurA_dom_sf"/>
</dbReference>
<evidence type="ECO:0000256" key="4">
    <source>
        <dbReference type="ARBA" id="ARBA00023110"/>
    </source>
</evidence>
<name>A0A099KUQ0_COLPS</name>
<dbReference type="PROSITE" id="PS01096">
    <property type="entry name" value="PPIC_PPIASE_1"/>
    <property type="match status" value="1"/>
</dbReference>
<evidence type="ECO:0000256" key="2">
    <source>
        <dbReference type="ARBA" id="ARBA00022737"/>
    </source>
</evidence>
<comment type="subcellular location">
    <subcellularLocation>
        <location evidence="7">Periplasm</location>
    </subcellularLocation>
    <text evidence="7">Is capable of associating with the outer membrane.</text>
</comment>
<dbReference type="GO" id="GO:0043165">
    <property type="term" value="P:Gram-negative-bacterium-type cell outer membrane assembly"/>
    <property type="evidence" value="ECO:0007669"/>
    <property type="project" value="InterPro"/>
</dbReference>
<reference evidence="9 10" key="1">
    <citation type="submission" date="2014-08" db="EMBL/GenBank/DDBJ databases">
        <title>Genomic and Phenotypic Diversity of Colwellia psychrerythraea strains from Disparate Marine Basins.</title>
        <authorList>
            <person name="Techtmann S.M."/>
            <person name="Stelling S.C."/>
            <person name="Utturkar S.M."/>
            <person name="Alshibli N."/>
            <person name="Harris A."/>
            <person name="Brown S.D."/>
            <person name="Hazen T.C."/>
        </authorList>
    </citation>
    <scope>NUCLEOTIDE SEQUENCE [LARGE SCALE GENOMIC DNA]</scope>
    <source>
        <strain evidence="9 10">ND2E</strain>
    </source>
</reference>
<dbReference type="SUPFAM" id="SSF54534">
    <property type="entry name" value="FKBP-like"/>
    <property type="match status" value="2"/>
</dbReference>
<dbReference type="InterPro" id="IPR046357">
    <property type="entry name" value="PPIase_dom_sf"/>
</dbReference>
<evidence type="ECO:0000256" key="6">
    <source>
        <dbReference type="ARBA" id="ARBA00023235"/>
    </source>
</evidence>
<comment type="caution">
    <text evidence="9">The sequence shown here is derived from an EMBL/GenBank/DDBJ whole genome shotgun (WGS) entry which is preliminary data.</text>
</comment>
<dbReference type="OrthoDB" id="14196at2"/>
<feature type="chain" id="PRO_5008983503" description="Chaperone SurA" evidence="7">
    <location>
        <begin position="25"/>
        <end position="433"/>
    </location>
</feature>
<sequence length="433" mass="48571" precursor="true">MKYRIKALLLASSLIITTITSVQAKEELLDRVAAIVNSGVVLESEVNDLLVNIKQQAKKNNQSLPSDKALRIQVMDKLINDSLLSQMGQRMGIQISDAQLDQTLNNMAKEDKLTLAQFRQQVISEGTSYEKYRENVRTELVSGEVSRNSVRRRIFVSPQEVANLLKVMKEQSTNNVEYHLGHILIEFPADASQEELAAAKTRATKVVELLNDGSDFAKIAITSSGDANALKGGDLGWKNVNEMPTLFSELINDKPKDTIVGPIRTGLGYSIVKILDIRGRKVVEVEEVKARHILITPSIILSDEKAQSLLQGFLNQIEAGEATFEELAKEHSEGPTSVRGGDLGWADPKKYDPAFTEALASMEKGGYHKPFRSSFGWHIIKLEDRRMVDATSQLNENRAYQILFNRKYGMESTRWLKETRDEAYIEIFEQDSK</sequence>
<dbReference type="EMBL" id="JQED01000005">
    <property type="protein sequence ID" value="KGJ94261.1"/>
    <property type="molecule type" value="Genomic_DNA"/>
</dbReference>
<keyword evidence="6 7" id="KW-0413">Isomerase</keyword>
<dbReference type="EC" id="5.2.1.8" evidence="7"/>
<dbReference type="GO" id="GO:0006457">
    <property type="term" value="P:protein folding"/>
    <property type="evidence" value="ECO:0007669"/>
    <property type="project" value="UniProtKB-UniRule"/>
</dbReference>
<keyword evidence="4 7" id="KW-0697">Rotamase</keyword>
<evidence type="ECO:0000256" key="5">
    <source>
        <dbReference type="ARBA" id="ARBA00023186"/>
    </source>
</evidence>
<gene>
    <name evidence="7" type="primary">surA</name>
    <name evidence="9" type="ORF">ND2E_1450</name>
</gene>
<proteinExistence type="inferred from homology"/>
<dbReference type="Pfam" id="PF13616">
    <property type="entry name" value="Rotamase_3"/>
    <property type="match status" value="1"/>
</dbReference>
<protein>
    <recommendedName>
        <fullName evidence="7">Chaperone SurA</fullName>
    </recommendedName>
    <alternativeName>
        <fullName evidence="7">Peptidyl-prolyl cis-trans isomerase SurA</fullName>
        <shortName evidence="7">PPIase SurA</shortName>
        <ecNumber evidence="7">5.2.1.8</ecNumber>
    </alternativeName>
    <alternativeName>
        <fullName evidence="7">Rotamase SurA</fullName>
    </alternativeName>
</protein>
<dbReference type="SUPFAM" id="SSF109998">
    <property type="entry name" value="Triger factor/SurA peptide-binding domain-like"/>
    <property type="match status" value="1"/>
</dbReference>
<comment type="catalytic activity">
    <reaction evidence="7">
        <text>[protein]-peptidylproline (omega=180) = [protein]-peptidylproline (omega=0)</text>
        <dbReference type="Rhea" id="RHEA:16237"/>
        <dbReference type="Rhea" id="RHEA-COMP:10747"/>
        <dbReference type="Rhea" id="RHEA-COMP:10748"/>
        <dbReference type="ChEBI" id="CHEBI:83833"/>
        <dbReference type="ChEBI" id="CHEBI:83834"/>
        <dbReference type="EC" id="5.2.1.8"/>
    </reaction>
</comment>
<dbReference type="Gene3D" id="3.10.50.40">
    <property type="match status" value="2"/>
</dbReference>